<protein>
    <recommendedName>
        <fullName evidence="4">Glycine zipper domain-containing protein</fullName>
    </recommendedName>
</protein>
<evidence type="ECO:0008006" key="4">
    <source>
        <dbReference type="Google" id="ProtNLM"/>
    </source>
</evidence>
<reference evidence="2" key="1">
    <citation type="journal article" date="2021" name="PeerJ">
        <title>Extensive microbial diversity within the chicken gut microbiome revealed by metagenomics and culture.</title>
        <authorList>
            <person name="Gilroy R."/>
            <person name="Ravi A."/>
            <person name="Getino M."/>
            <person name="Pursley I."/>
            <person name="Horton D.L."/>
            <person name="Alikhan N.F."/>
            <person name="Baker D."/>
            <person name="Gharbi K."/>
            <person name="Hall N."/>
            <person name="Watson M."/>
            <person name="Adriaenssens E.M."/>
            <person name="Foster-Nyarko E."/>
            <person name="Jarju S."/>
            <person name="Secka A."/>
            <person name="Antonio M."/>
            <person name="Oren A."/>
            <person name="Chaudhuri R.R."/>
            <person name="La Ragione R."/>
            <person name="Hildebrand F."/>
            <person name="Pallen M.J."/>
        </authorList>
    </citation>
    <scope>NUCLEOTIDE SEQUENCE</scope>
    <source>
        <strain evidence="2">USASDec5-558</strain>
    </source>
</reference>
<dbReference type="Proteomes" id="UP000886829">
    <property type="component" value="Unassembled WGS sequence"/>
</dbReference>
<evidence type="ECO:0000313" key="2">
    <source>
        <dbReference type="EMBL" id="HIX55938.1"/>
    </source>
</evidence>
<sequence length="506" mass="53230">METTVEQLPDNKPVVQKQLKLLVIDFMEAGEQAPADDRSSDWMLAPLSKHLERPEEEIKALRDDIVRNVKAQEQSRERLQKAKSFGISRESWLEQDLKKSASFLAQEKMGTYFQRIDDTIRESNDLLADIIHTESGEINQNPNLDGNLAEGYHASTFNIDAAARDSDYHAEVPQGNGKNSVDILVKDGDGKVVGRYQSKYYSNAEKTEEAFRDGDYRGQQKLVPSDQQDQIDAKTTDRIQTEDGAQSKPLSKTEAKQMQEDAQQSEQSPKLDWDDVSLSSVAKSIAIQSAEAGLLGGAISAAVMTGSALIKGEEVDSKEIAKKAVKTGAATAAKTAATCALVVAMEKGCFRNVTVSDTIRAVGKHHIILSSSQAVCAAAGIVSIGFDTAKTAYDVANGEISLQEAACRMQDSSAATVAGIVGSSKGAAVGSAIGAVFGPWGAAAGGVVGAVVGGIAGSTVGRAVAAGARKVGSALVSAAKTVVSGAVNAFKSVCSSVGSFFSSIFG</sequence>
<comment type="caution">
    <text evidence="2">The sequence shown here is derived from an EMBL/GenBank/DDBJ whole genome shotgun (WGS) entry which is preliminary data.</text>
</comment>
<proteinExistence type="predicted"/>
<evidence type="ECO:0000256" key="1">
    <source>
        <dbReference type="SAM" id="MobiDB-lite"/>
    </source>
</evidence>
<feature type="region of interest" description="Disordered" evidence="1">
    <location>
        <begin position="206"/>
        <end position="272"/>
    </location>
</feature>
<accession>A0A9D1WBC6</accession>
<feature type="compositionally biased region" description="Basic and acidic residues" evidence="1">
    <location>
        <begin position="206"/>
        <end position="218"/>
    </location>
</feature>
<name>A0A9D1WBC6_9GAMM</name>
<evidence type="ECO:0000313" key="3">
    <source>
        <dbReference type="Proteomes" id="UP000886829"/>
    </source>
</evidence>
<dbReference type="EMBL" id="DXEV01000015">
    <property type="protein sequence ID" value="HIX55938.1"/>
    <property type="molecule type" value="Genomic_DNA"/>
</dbReference>
<reference evidence="2" key="2">
    <citation type="submission" date="2021-04" db="EMBL/GenBank/DDBJ databases">
        <authorList>
            <person name="Gilroy R."/>
        </authorList>
    </citation>
    <scope>NUCLEOTIDE SEQUENCE</scope>
    <source>
        <strain evidence="2">USASDec5-558</strain>
    </source>
</reference>
<organism evidence="2 3">
    <name type="scientific">Candidatus Anaerobiospirillum pullistercoris</name>
    <dbReference type="NCBI Taxonomy" id="2838452"/>
    <lineage>
        <taxon>Bacteria</taxon>
        <taxon>Pseudomonadati</taxon>
        <taxon>Pseudomonadota</taxon>
        <taxon>Gammaproteobacteria</taxon>
        <taxon>Aeromonadales</taxon>
        <taxon>Succinivibrionaceae</taxon>
        <taxon>Anaerobiospirillum</taxon>
    </lineage>
</organism>
<feature type="compositionally biased region" description="Basic and acidic residues" evidence="1">
    <location>
        <begin position="231"/>
        <end position="241"/>
    </location>
</feature>
<dbReference type="AlphaFoldDB" id="A0A9D1WBC6"/>
<gene>
    <name evidence="2" type="ORF">H9850_00510</name>
</gene>